<gene>
    <name evidence="3" type="ORF">SAMN05421812_12275</name>
</gene>
<dbReference type="InterPro" id="IPR011990">
    <property type="entry name" value="TPR-like_helical_dom_sf"/>
</dbReference>
<keyword evidence="2" id="KW-0802">TPR repeat</keyword>
<dbReference type="PANTHER" id="PTHR15704">
    <property type="entry name" value="SUPERKILLER 3 PROTEIN-RELATED"/>
    <property type="match status" value="1"/>
</dbReference>
<sequence length="435" mass="45574">MRTPLRTVAVVAVATVALLAAGAVFGLRKPAPALSPSTVPVAATDRLAANITRAQERLRKLPRDHETWAALGLAYVEQARVTADPSLYPRAEGALERSLAVKPKENPAALVGLGALANARHEFAAARKFATDALKTNPFDADAYGVLADAHTQLGDPAAATTAIQRMLDLRPGLAAYARASYDLEQRGELAEATELMRRALDAAADPADIAFCRNQLGDLAWSTGDLSGASREYAAGLAASPGYLSLLRGKARVAAAQGDLTGAVNAAGTVAARTPTPDTLLEYATLLKLAGRLPEAARQLTLAEAAHKLFVANGGQDDLTGAQLALARGDAGAAVRLAQAEWRRRPFADVADVLGWSLHLAGRDREALPLLRRAVDGSPRNAGYAYHLGMTLLFLGDQPGALSALRQVRAINPYFSPADGPTASRALSALEARP</sequence>
<name>A0A239PED6_9ACTN</name>
<evidence type="ECO:0000256" key="2">
    <source>
        <dbReference type="ARBA" id="ARBA00022803"/>
    </source>
</evidence>
<reference evidence="3 4" key="1">
    <citation type="submission" date="2017-06" db="EMBL/GenBank/DDBJ databases">
        <authorList>
            <person name="Kim H.J."/>
            <person name="Triplett B.A."/>
        </authorList>
    </citation>
    <scope>NUCLEOTIDE SEQUENCE [LARGE SCALE GENOMIC DNA]</scope>
    <source>
        <strain evidence="3 4">CGMCC 4.5593</strain>
    </source>
</reference>
<protein>
    <submittedName>
        <fullName evidence="3">Tetratricopeptide repeat-containing protein</fullName>
    </submittedName>
</protein>
<dbReference type="GO" id="GO:0055087">
    <property type="term" value="C:Ski complex"/>
    <property type="evidence" value="ECO:0007669"/>
    <property type="project" value="InterPro"/>
</dbReference>
<dbReference type="SMART" id="SM00028">
    <property type="entry name" value="TPR"/>
    <property type="match status" value="4"/>
</dbReference>
<evidence type="ECO:0000313" key="3">
    <source>
        <dbReference type="EMBL" id="SNT65417.1"/>
    </source>
</evidence>
<dbReference type="InterPro" id="IPR039226">
    <property type="entry name" value="Ski3/TTC37"/>
</dbReference>
<dbReference type="PANTHER" id="PTHR15704:SF7">
    <property type="entry name" value="SUPERKILLER COMPLEX PROTEIN 3"/>
    <property type="match status" value="1"/>
</dbReference>
<proteinExistence type="predicted"/>
<accession>A0A239PED6</accession>
<dbReference type="Proteomes" id="UP000198362">
    <property type="component" value="Unassembled WGS sequence"/>
</dbReference>
<dbReference type="OrthoDB" id="5477158at2"/>
<dbReference type="AlphaFoldDB" id="A0A239PED6"/>
<dbReference type="SUPFAM" id="SSF48452">
    <property type="entry name" value="TPR-like"/>
    <property type="match status" value="2"/>
</dbReference>
<dbReference type="RefSeq" id="WP_089255103.1">
    <property type="nucleotide sequence ID" value="NZ_FZPH01000022.1"/>
</dbReference>
<dbReference type="GO" id="GO:0006401">
    <property type="term" value="P:RNA catabolic process"/>
    <property type="evidence" value="ECO:0007669"/>
    <property type="project" value="InterPro"/>
</dbReference>
<keyword evidence="4" id="KW-1185">Reference proteome</keyword>
<keyword evidence="1" id="KW-0677">Repeat</keyword>
<dbReference type="Pfam" id="PF13432">
    <property type="entry name" value="TPR_16"/>
    <property type="match status" value="3"/>
</dbReference>
<dbReference type="EMBL" id="FZPH01000022">
    <property type="protein sequence ID" value="SNT65417.1"/>
    <property type="molecule type" value="Genomic_DNA"/>
</dbReference>
<dbReference type="InterPro" id="IPR019734">
    <property type="entry name" value="TPR_rpt"/>
</dbReference>
<dbReference type="Gene3D" id="1.25.40.10">
    <property type="entry name" value="Tetratricopeptide repeat domain"/>
    <property type="match status" value="3"/>
</dbReference>
<evidence type="ECO:0000256" key="1">
    <source>
        <dbReference type="ARBA" id="ARBA00022737"/>
    </source>
</evidence>
<evidence type="ECO:0000313" key="4">
    <source>
        <dbReference type="Proteomes" id="UP000198362"/>
    </source>
</evidence>
<organism evidence="3 4">
    <name type="scientific">Asanoa hainanensis</name>
    <dbReference type="NCBI Taxonomy" id="560556"/>
    <lineage>
        <taxon>Bacteria</taxon>
        <taxon>Bacillati</taxon>
        <taxon>Actinomycetota</taxon>
        <taxon>Actinomycetes</taxon>
        <taxon>Micromonosporales</taxon>
        <taxon>Micromonosporaceae</taxon>
        <taxon>Asanoa</taxon>
    </lineage>
</organism>